<evidence type="ECO:0000313" key="4">
    <source>
        <dbReference type="Proteomes" id="UP000308199"/>
    </source>
</evidence>
<dbReference type="Proteomes" id="UP000308199">
    <property type="component" value="Unassembled WGS sequence"/>
</dbReference>
<dbReference type="EMBL" id="SGPK01000028">
    <property type="protein sequence ID" value="THH10746.1"/>
    <property type="molecule type" value="Genomic_DNA"/>
</dbReference>
<dbReference type="GO" id="GO:0031267">
    <property type="term" value="F:small GTPase binding"/>
    <property type="evidence" value="ECO:0007669"/>
    <property type="project" value="TreeGrafter"/>
</dbReference>
<feature type="compositionally biased region" description="Polar residues" evidence="1">
    <location>
        <begin position="56"/>
        <end position="79"/>
    </location>
</feature>
<sequence>MSMRSDTLSNLRPSSPAHGDGRLQRTSSHELLTAHPLLSPGPSSLSVSTSVGGAPANSNSTLHSSPESTRIASGSTQVSAPKYLPYTPRQARAVTGSATTGTASSPVSVSPQQQHVGGSPSATSRLQLQNLKAVAQNHGLDVGCLGWVMLEELVGGLDHASAWSELWGDERPNHAQATLLLPTEQASSHEAITPEMMKDHIIFCNGSARNDAPVVTLSGLRGTIDESALKFQSTLATESKSFKALSNPSTRSSALLTLPPLPIPFNPSANYPHVLVQAFIPFLPIPPRSVTPPKPPLPPRPGSKPVVTPNVSRLSNPFASFFSKPSTPSSPASTPHLLPDAQPIDHVVEVSAFTIEQPIVRRNISKALTKCVKSEIKDMLAGSPTWVVERTNSFSASLLPFPKPFQILKENTDGSQGSSDQNSIVSVSANNDTAEEVSQAFQNFYDALEEELKSEGSPSMLRRKDDKHDEEEKRKEQDEHDKKVQDILEKVERTLTCVFYNRLFGPSDSDDASHDETLSSRIAALNMLELSLEHLGVDVGDSKNDVDRIVSACGETISQLSVARCPADKAAIMIASHRIIVDGLSRLPPLRLKSEEQIDEDRTPQAPAFDHDVQNSVGTAERDSSLSFPKLTVSPDPSSPPSDYSRLEESGTSETIRADALEDDGISSSSIPSSLSQANVVEAPLLTVSPPKTPTPVSGDILLPLIIFSVVKANPPQLVSHLLFTQRFRNQSVGGEESYCLINLMAVVEFLENVDLGALGLKESEKKVMSAADLTPIPLAHLTGDKSAASTPGIPAGFRGRVEQQVDALAGSANKVFSGVVDSGFGVFRSLLPATPGEFSNLTSSTDGAQETAWNSIRPGFGLLRRESGFSIASLAASLPGRDRGRSFASSHNPKEEEGQEMVESRPVSVRSMILDHEGVELEGNASTEGSEESGDGNEDEDEDDEDEDARHDMRSIRSFESMMSGRIQSKRTENAKKERMSLSDRLAHMSRLTKGSKSHSLEVSAHQGSPPPRSSALLSARELNRFDTPMSSRTSSPVLGGRSFHVAPPNRRFLECTADDLKMSEIPELLQEYQRLVENVRSMGAFDEHS</sequence>
<dbReference type="GO" id="GO:0030139">
    <property type="term" value="C:endocytic vesicle"/>
    <property type="evidence" value="ECO:0007669"/>
    <property type="project" value="TreeGrafter"/>
</dbReference>
<dbReference type="Gene3D" id="1.20.1050.80">
    <property type="entry name" value="VPS9 domain"/>
    <property type="match status" value="2"/>
</dbReference>
<feature type="compositionally biased region" description="Basic and acidic residues" evidence="1">
    <location>
        <begin position="596"/>
        <end position="613"/>
    </location>
</feature>
<comment type="caution">
    <text evidence="3">The sequence shown here is derived from an EMBL/GenBank/DDBJ whole genome shotgun (WGS) entry which is preliminary data.</text>
</comment>
<feature type="compositionally biased region" description="Basic and acidic residues" evidence="1">
    <location>
        <begin position="949"/>
        <end position="958"/>
    </location>
</feature>
<feature type="compositionally biased region" description="Basic and acidic residues" evidence="1">
    <location>
        <begin position="971"/>
        <end position="981"/>
    </location>
</feature>
<feature type="region of interest" description="Disordered" evidence="1">
    <location>
        <begin position="596"/>
        <end position="652"/>
    </location>
</feature>
<dbReference type="GO" id="GO:0005085">
    <property type="term" value="F:guanyl-nucleotide exchange factor activity"/>
    <property type="evidence" value="ECO:0007669"/>
    <property type="project" value="InterPro"/>
</dbReference>
<dbReference type="InterPro" id="IPR003123">
    <property type="entry name" value="VPS9"/>
</dbReference>
<feature type="domain" description="VPS9" evidence="2">
    <location>
        <begin position="512"/>
        <end position="760"/>
    </location>
</feature>
<evidence type="ECO:0000259" key="2">
    <source>
        <dbReference type="PROSITE" id="PS51205"/>
    </source>
</evidence>
<reference evidence="3 4" key="1">
    <citation type="submission" date="2019-02" db="EMBL/GenBank/DDBJ databases">
        <title>Genome sequencing of the rare red list fungi Phellinidium pouzarii.</title>
        <authorList>
            <person name="Buettner E."/>
            <person name="Kellner H."/>
        </authorList>
    </citation>
    <scope>NUCLEOTIDE SEQUENCE [LARGE SCALE GENOMIC DNA]</scope>
    <source>
        <strain evidence="3 4">DSM 108285</strain>
    </source>
</reference>
<feature type="region of interest" description="Disordered" evidence="1">
    <location>
        <begin position="1"/>
        <end position="122"/>
    </location>
</feature>
<feature type="region of interest" description="Disordered" evidence="1">
    <location>
        <begin position="452"/>
        <end position="483"/>
    </location>
</feature>
<feature type="compositionally biased region" description="Low complexity" evidence="1">
    <location>
        <begin position="93"/>
        <end position="119"/>
    </location>
</feature>
<feature type="region of interest" description="Disordered" evidence="1">
    <location>
        <begin position="994"/>
        <end position="1016"/>
    </location>
</feature>
<dbReference type="AlphaFoldDB" id="A0A4S4LFQ0"/>
<organism evidence="3 4">
    <name type="scientific">Phellinidium pouzarii</name>
    <dbReference type="NCBI Taxonomy" id="167371"/>
    <lineage>
        <taxon>Eukaryota</taxon>
        <taxon>Fungi</taxon>
        <taxon>Dikarya</taxon>
        <taxon>Basidiomycota</taxon>
        <taxon>Agaricomycotina</taxon>
        <taxon>Agaricomycetes</taxon>
        <taxon>Hymenochaetales</taxon>
        <taxon>Hymenochaetaceae</taxon>
        <taxon>Phellinidium</taxon>
    </lineage>
</organism>
<dbReference type="PANTHER" id="PTHR23101:SF25">
    <property type="entry name" value="GTPASE-ACTIVATING PROTEIN AND VPS9 DOMAIN-CONTAINING PROTEIN 1"/>
    <property type="match status" value="1"/>
</dbReference>
<proteinExistence type="predicted"/>
<dbReference type="GO" id="GO:0016192">
    <property type="term" value="P:vesicle-mediated transport"/>
    <property type="evidence" value="ECO:0007669"/>
    <property type="project" value="InterPro"/>
</dbReference>
<protein>
    <recommendedName>
        <fullName evidence="2">VPS9 domain-containing protein</fullName>
    </recommendedName>
</protein>
<dbReference type="GO" id="GO:0005829">
    <property type="term" value="C:cytosol"/>
    <property type="evidence" value="ECO:0007669"/>
    <property type="project" value="TreeGrafter"/>
</dbReference>
<keyword evidence="4" id="KW-1185">Reference proteome</keyword>
<dbReference type="OrthoDB" id="10264848at2759"/>
<dbReference type="SUPFAM" id="SSF109993">
    <property type="entry name" value="VPS9 domain"/>
    <property type="match status" value="1"/>
</dbReference>
<accession>A0A4S4LFQ0</accession>
<evidence type="ECO:0000256" key="1">
    <source>
        <dbReference type="SAM" id="MobiDB-lite"/>
    </source>
</evidence>
<feature type="region of interest" description="Disordered" evidence="1">
    <location>
        <begin position="881"/>
        <end position="981"/>
    </location>
</feature>
<dbReference type="Pfam" id="PF02204">
    <property type="entry name" value="VPS9"/>
    <property type="match status" value="1"/>
</dbReference>
<evidence type="ECO:0000313" key="3">
    <source>
        <dbReference type="EMBL" id="THH10746.1"/>
    </source>
</evidence>
<name>A0A4S4LFQ0_9AGAM</name>
<feature type="compositionally biased region" description="Polar residues" evidence="1">
    <location>
        <begin position="1"/>
        <end position="13"/>
    </location>
</feature>
<feature type="compositionally biased region" description="Acidic residues" evidence="1">
    <location>
        <begin position="930"/>
        <end position="948"/>
    </location>
</feature>
<feature type="compositionally biased region" description="Low complexity" evidence="1">
    <location>
        <begin position="36"/>
        <end position="53"/>
    </location>
</feature>
<dbReference type="InterPro" id="IPR037191">
    <property type="entry name" value="VPS9_dom_sf"/>
</dbReference>
<feature type="compositionally biased region" description="Basic and acidic residues" evidence="1">
    <location>
        <begin position="462"/>
        <end position="483"/>
    </location>
</feature>
<gene>
    <name evidence="3" type="ORF">EW145_g1107</name>
</gene>
<dbReference type="PANTHER" id="PTHR23101">
    <property type="entry name" value="RAB GDP/GTP EXCHANGE FACTOR"/>
    <property type="match status" value="1"/>
</dbReference>
<dbReference type="InterPro" id="IPR045046">
    <property type="entry name" value="Vps9-like"/>
</dbReference>
<dbReference type="PROSITE" id="PS51205">
    <property type="entry name" value="VPS9"/>
    <property type="match status" value="1"/>
</dbReference>